<keyword evidence="5 8" id="KW-0812">Transmembrane</keyword>
<keyword evidence="7 8" id="KW-0472">Membrane</keyword>
<dbReference type="KEGG" id="hat:RC74_05370"/>
<evidence type="ECO:0000256" key="6">
    <source>
        <dbReference type="ARBA" id="ARBA00022989"/>
    </source>
</evidence>
<sequence length="293" mass="31215">MDVVLTVLEIVAPVFILASIGYVWVRLGFEYRVQFVTGMAMTISIPALIFVALMQTKIDPSALSLLLVASVITYAVLTLVFYLVVRALKLDVRSFLPSLIFGNTGNVGLPLAYFAFGEEGFAYAIVVFAVMAIWSFTFGVWIVSGGGNLSKVLKEPMVGATLLGAIFMWQGWETPKFLTNALELVGQMAIPMMLITLGVAVARLKPGRLGQAFWLSLLKAAICIGVAAGIGVWLDLPHVALAVLILQVGTPVAVTSYMLAEKYGADSNAVAGLVVVSTLISVAVIPLALGFLI</sequence>
<feature type="transmembrane region" description="Helical" evidence="8">
    <location>
        <begin position="62"/>
        <end position="84"/>
    </location>
</feature>
<dbReference type="GO" id="GO:0005886">
    <property type="term" value="C:plasma membrane"/>
    <property type="evidence" value="ECO:0007669"/>
    <property type="project" value="UniProtKB-SubCell"/>
</dbReference>
<dbReference type="PANTHER" id="PTHR36838">
    <property type="entry name" value="AUXIN EFFLUX CARRIER FAMILY PROTEIN"/>
    <property type="match status" value="1"/>
</dbReference>
<accession>A0A126UY25</accession>
<feature type="transmembrane region" description="Helical" evidence="8">
    <location>
        <begin position="214"/>
        <end position="234"/>
    </location>
</feature>
<dbReference type="InterPro" id="IPR004776">
    <property type="entry name" value="Mem_transp_PIN-like"/>
</dbReference>
<evidence type="ECO:0000256" key="2">
    <source>
        <dbReference type="ARBA" id="ARBA00010145"/>
    </source>
</evidence>
<dbReference type="InterPro" id="IPR038770">
    <property type="entry name" value="Na+/solute_symporter_sf"/>
</dbReference>
<comment type="similarity">
    <text evidence="2">Belongs to the auxin efflux carrier (TC 2.A.69) family.</text>
</comment>
<feature type="transmembrane region" description="Helical" evidence="8">
    <location>
        <begin position="37"/>
        <end position="56"/>
    </location>
</feature>
<protein>
    <submittedName>
        <fullName evidence="9">Transporter</fullName>
    </submittedName>
</protein>
<feature type="transmembrane region" description="Helical" evidence="8">
    <location>
        <begin position="272"/>
        <end position="292"/>
    </location>
</feature>
<comment type="subcellular location">
    <subcellularLocation>
        <location evidence="1">Cell membrane</location>
        <topology evidence="1">Multi-pass membrane protein</topology>
    </subcellularLocation>
</comment>
<dbReference type="GO" id="GO:0055085">
    <property type="term" value="P:transmembrane transport"/>
    <property type="evidence" value="ECO:0007669"/>
    <property type="project" value="InterPro"/>
</dbReference>
<feature type="transmembrane region" description="Helical" evidence="8">
    <location>
        <begin position="156"/>
        <end position="172"/>
    </location>
</feature>
<feature type="transmembrane region" description="Helical" evidence="8">
    <location>
        <begin position="6"/>
        <end position="25"/>
    </location>
</feature>
<organism evidence="9 10">
    <name type="scientific">Falsihalocynthiibacter arcticus</name>
    <dbReference type="NCBI Taxonomy" id="1579316"/>
    <lineage>
        <taxon>Bacteria</taxon>
        <taxon>Pseudomonadati</taxon>
        <taxon>Pseudomonadota</taxon>
        <taxon>Alphaproteobacteria</taxon>
        <taxon>Rhodobacterales</taxon>
        <taxon>Roseobacteraceae</taxon>
        <taxon>Falsihalocynthiibacter</taxon>
    </lineage>
</organism>
<name>A0A126UY25_9RHOB</name>
<evidence type="ECO:0000256" key="8">
    <source>
        <dbReference type="SAM" id="Phobius"/>
    </source>
</evidence>
<dbReference type="AlphaFoldDB" id="A0A126UY25"/>
<dbReference type="RefSeq" id="WP_039003374.1">
    <property type="nucleotide sequence ID" value="NZ_CP014327.1"/>
</dbReference>
<dbReference type="EMBL" id="CP014327">
    <property type="protein sequence ID" value="AML50787.1"/>
    <property type="molecule type" value="Genomic_DNA"/>
</dbReference>
<evidence type="ECO:0000256" key="1">
    <source>
        <dbReference type="ARBA" id="ARBA00004651"/>
    </source>
</evidence>
<dbReference type="Proteomes" id="UP000070371">
    <property type="component" value="Chromosome"/>
</dbReference>
<evidence type="ECO:0000256" key="4">
    <source>
        <dbReference type="ARBA" id="ARBA00022475"/>
    </source>
</evidence>
<dbReference type="Gene3D" id="1.20.1530.20">
    <property type="match status" value="1"/>
</dbReference>
<dbReference type="PANTHER" id="PTHR36838:SF1">
    <property type="entry name" value="SLR1864 PROTEIN"/>
    <property type="match status" value="1"/>
</dbReference>
<reference evidence="9 10" key="1">
    <citation type="submission" date="2016-02" db="EMBL/GenBank/DDBJ databases">
        <title>Complete genome sequence of Halocynthiibacter arcticus PAMC 20958t from arctic marine sediment.</title>
        <authorList>
            <person name="Lee Y.M."/>
            <person name="Baek K."/>
            <person name="Lee H.K."/>
            <person name="Shin S.C."/>
        </authorList>
    </citation>
    <scope>NUCLEOTIDE SEQUENCE [LARGE SCALE GENOMIC DNA]</scope>
    <source>
        <strain evidence="9">PAMC 20958</strain>
    </source>
</reference>
<gene>
    <name evidence="9" type="ORF">RC74_05370</name>
</gene>
<feature type="transmembrane region" description="Helical" evidence="8">
    <location>
        <begin position="184"/>
        <end position="202"/>
    </location>
</feature>
<keyword evidence="3" id="KW-0813">Transport</keyword>
<feature type="transmembrane region" description="Helical" evidence="8">
    <location>
        <begin position="122"/>
        <end position="144"/>
    </location>
</feature>
<keyword evidence="10" id="KW-1185">Reference proteome</keyword>
<dbReference type="STRING" id="1579316.RC74_05370"/>
<keyword evidence="6 8" id="KW-1133">Transmembrane helix</keyword>
<feature type="transmembrane region" description="Helical" evidence="8">
    <location>
        <begin position="240"/>
        <end position="260"/>
    </location>
</feature>
<dbReference type="Pfam" id="PF03547">
    <property type="entry name" value="Mem_trans"/>
    <property type="match status" value="2"/>
</dbReference>
<dbReference type="OrthoDB" id="3238001at2"/>
<proteinExistence type="inferred from homology"/>
<evidence type="ECO:0000256" key="7">
    <source>
        <dbReference type="ARBA" id="ARBA00023136"/>
    </source>
</evidence>
<evidence type="ECO:0000313" key="10">
    <source>
        <dbReference type="Proteomes" id="UP000070371"/>
    </source>
</evidence>
<feature type="transmembrane region" description="Helical" evidence="8">
    <location>
        <begin position="96"/>
        <end position="116"/>
    </location>
</feature>
<evidence type="ECO:0000313" key="9">
    <source>
        <dbReference type="EMBL" id="AML50787.1"/>
    </source>
</evidence>
<evidence type="ECO:0000256" key="5">
    <source>
        <dbReference type="ARBA" id="ARBA00022692"/>
    </source>
</evidence>
<keyword evidence="4" id="KW-1003">Cell membrane</keyword>
<evidence type="ECO:0000256" key="3">
    <source>
        <dbReference type="ARBA" id="ARBA00022448"/>
    </source>
</evidence>